<proteinExistence type="predicted"/>
<dbReference type="AlphaFoldDB" id="A0A0F9DMV4"/>
<reference evidence="1" key="1">
    <citation type="journal article" date="2015" name="Nature">
        <title>Complex archaea that bridge the gap between prokaryotes and eukaryotes.</title>
        <authorList>
            <person name="Spang A."/>
            <person name="Saw J.H."/>
            <person name="Jorgensen S.L."/>
            <person name="Zaremba-Niedzwiedzka K."/>
            <person name="Martijn J."/>
            <person name="Lind A.E."/>
            <person name="van Eijk R."/>
            <person name="Schleper C."/>
            <person name="Guy L."/>
            <person name="Ettema T.J."/>
        </authorList>
    </citation>
    <scope>NUCLEOTIDE SEQUENCE</scope>
</reference>
<evidence type="ECO:0000313" key="1">
    <source>
        <dbReference type="EMBL" id="KKL63049.1"/>
    </source>
</evidence>
<comment type="caution">
    <text evidence="1">The sequence shown here is derived from an EMBL/GenBank/DDBJ whole genome shotgun (WGS) entry which is preliminary data.</text>
</comment>
<dbReference type="EMBL" id="LAZR01028295">
    <property type="protein sequence ID" value="KKL63049.1"/>
    <property type="molecule type" value="Genomic_DNA"/>
</dbReference>
<name>A0A0F9DMV4_9ZZZZ</name>
<sequence length="87" mass="10075">MSECAKTDKEQTYISINRSLNNLRSALIRFEELLDEYTLNANSLTSAEDCDKEQEGVASTWTFASSKIEENTKRLHELIDRLDNIFR</sequence>
<gene>
    <name evidence="1" type="ORF">LCGC14_2179030</name>
</gene>
<accession>A0A0F9DMV4</accession>
<organism evidence="1">
    <name type="scientific">marine sediment metagenome</name>
    <dbReference type="NCBI Taxonomy" id="412755"/>
    <lineage>
        <taxon>unclassified sequences</taxon>
        <taxon>metagenomes</taxon>
        <taxon>ecological metagenomes</taxon>
    </lineage>
</organism>
<protein>
    <submittedName>
        <fullName evidence="1">Uncharacterized protein</fullName>
    </submittedName>
</protein>